<keyword evidence="9 11" id="KW-0472">Membrane</keyword>
<dbReference type="Pfam" id="PF00528">
    <property type="entry name" value="BPD_transp_1"/>
    <property type="match status" value="1"/>
</dbReference>
<comment type="subcellular location">
    <subcellularLocation>
        <location evidence="1">Cell inner membrane</location>
        <topology evidence="1">Multi-pass membrane protein</topology>
    </subcellularLocation>
    <subcellularLocation>
        <location evidence="11">Cell membrane</location>
        <topology evidence="11">Multi-pass membrane protein</topology>
    </subcellularLocation>
</comment>
<keyword evidence="14" id="KW-1185">Reference proteome</keyword>
<comment type="similarity">
    <text evidence="2">Belongs to the binding-protein-dependent transport system permease family. UgpAE subfamily.</text>
</comment>
<evidence type="ECO:0000256" key="6">
    <source>
        <dbReference type="ARBA" id="ARBA00022519"/>
    </source>
</evidence>
<evidence type="ECO:0000256" key="3">
    <source>
        <dbReference type="ARBA" id="ARBA00011557"/>
    </source>
</evidence>
<evidence type="ECO:0000256" key="2">
    <source>
        <dbReference type="ARBA" id="ARBA00008852"/>
    </source>
</evidence>
<dbReference type="Gene3D" id="1.10.3720.10">
    <property type="entry name" value="MetI-like"/>
    <property type="match status" value="1"/>
</dbReference>
<evidence type="ECO:0000256" key="5">
    <source>
        <dbReference type="ARBA" id="ARBA00022475"/>
    </source>
</evidence>
<dbReference type="Proteomes" id="UP000029273">
    <property type="component" value="Unassembled WGS sequence"/>
</dbReference>
<evidence type="ECO:0000256" key="8">
    <source>
        <dbReference type="ARBA" id="ARBA00022989"/>
    </source>
</evidence>
<dbReference type="InterPro" id="IPR000515">
    <property type="entry name" value="MetI-like"/>
</dbReference>
<evidence type="ECO:0000256" key="9">
    <source>
        <dbReference type="ARBA" id="ARBA00023136"/>
    </source>
</evidence>
<evidence type="ECO:0000256" key="4">
    <source>
        <dbReference type="ARBA" id="ARBA00022448"/>
    </source>
</evidence>
<organism evidence="13 14">
    <name type="scientific">Acidihalobacter prosperus</name>
    <dbReference type="NCBI Taxonomy" id="160660"/>
    <lineage>
        <taxon>Bacteria</taxon>
        <taxon>Pseudomonadati</taxon>
        <taxon>Pseudomonadota</taxon>
        <taxon>Gammaproteobacteria</taxon>
        <taxon>Chromatiales</taxon>
        <taxon>Ectothiorhodospiraceae</taxon>
        <taxon>Acidihalobacter</taxon>
    </lineage>
</organism>
<dbReference type="PROSITE" id="PS50928">
    <property type="entry name" value="ABC_TM1"/>
    <property type="match status" value="1"/>
</dbReference>
<feature type="transmembrane region" description="Helical" evidence="11">
    <location>
        <begin position="151"/>
        <end position="168"/>
    </location>
</feature>
<evidence type="ECO:0000256" key="1">
    <source>
        <dbReference type="ARBA" id="ARBA00004429"/>
    </source>
</evidence>
<reference evidence="13 14" key="1">
    <citation type="journal article" date="2014" name="Genome Announc.">
        <title>Draft Genome Sequence of the Iron-Oxidizing, Acidophilic, and Halotolerant 'Thiobacillus prosperus' Type Strain DSM 5130.</title>
        <authorList>
            <person name="Ossandon F.J."/>
            <person name="Cardenas J.P."/>
            <person name="Corbett M."/>
            <person name="Quatrini R."/>
            <person name="Holmes D.S."/>
            <person name="Watkin E."/>
        </authorList>
    </citation>
    <scope>NUCLEOTIDE SEQUENCE [LARGE SCALE GENOMIC DNA]</scope>
    <source>
        <strain evidence="13 14">DSM 5130</strain>
    </source>
</reference>
<feature type="domain" description="ABC transmembrane type-1" evidence="12">
    <location>
        <begin position="73"/>
        <end position="285"/>
    </location>
</feature>
<keyword evidence="7 11" id="KW-0812">Transmembrane</keyword>
<dbReference type="SUPFAM" id="SSF161098">
    <property type="entry name" value="MetI-like"/>
    <property type="match status" value="1"/>
</dbReference>
<gene>
    <name evidence="13" type="ORF">Thpro_020392</name>
</gene>
<feature type="transmembrane region" description="Helical" evidence="11">
    <location>
        <begin position="110"/>
        <end position="131"/>
    </location>
</feature>
<keyword evidence="8 11" id="KW-1133">Transmembrane helix</keyword>
<evidence type="ECO:0000256" key="10">
    <source>
        <dbReference type="ARBA" id="ARBA00040780"/>
    </source>
</evidence>
<dbReference type="NCBIfam" id="NF007852">
    <property type="entry name" value="PRK10561.1"/>
    <property type="match status" value="1"/>
</dbReference>
<protein>
    <recommendedName>
        <fullName evidence="10">sn-glycerol-3-phosphate transport system permease protein UgpA</fullName>
    </recommendedName>
</protein>
<dbReference type="AlphaFoldDB" id="A0A1A6C7Z4"/>
<keyword evidence="4 11" id="KW-0813">Transport</keyword>
<keyword evidence="5" id="KW-1003">Cell membrane</keyword>
<evidence type="ECO:0000259" key="12">
    <source>
        <dbReference type="PROSITE" id="PS50928"/>
    </source>
</evidence>
<feature type="transmembrane region" description="Helical" evidence="11">
    <location>
        <begin position="267"/>
        <end position="289"/>
    </location>
</feature>
<sequence>MSRTEPGIFPNRWLPYVLLAPQLLVTLVFFVWPSAEALIDSFYQVGIFGIQRHFVGLDNFAVLLADGGFVHSFWVTLIYAGSTALLAMSLGLLFAVLADGVLRGRQLYRLLFLWPYAVAPAIAAVLWMFLFAPQTGLGSRVLIALGVHWNYAMNGTQAMLLVIALTVWQQLAYNFLFFTAGLQAIPPTLLEAATLDGAGPFMRFRDIVFPLLAPTTFFLLVMNTLFVFFDTFSIIDLVTGGGPAGATETLVYKVYRDGFQNLNLGSAAAQSILLMIMVSTLTAIQFRLIERRVHYR</sequence>
<proteinExistence type="inferred from homology"/>
<dbReference type="InterPro" id="IPR035906">
    <property type="entry name" value="MetI-like_sf"/>
</dbReference>
<accession>A0A1A6C7Z4</accession>
<feature type="transmembrane region" description="Helical" evidence="11">
    <location>
        <begin position="12"/>
        <end position="32"/>
    </location>
</feature>
<dbReference type="EMBL" id="JQSG02000001">
    <property type="protein sequence ID" value="OBS10676.1"/>
    <property type="molecule type" value="Genomic_DNA"/>
</dbReference>
<dbReference type="RefSeq" id="WP_038091997.1">
    <property type="nucleotide sequence ID" value="NZ_JQSG02000001.1"/>
</dbReference>
<keyword evidence="6" id="KW-0997">Cell inner membrane</keyword>
<dbReference type="GO" id="GO:0005886">
    <property type="term" value="C:plasma membrane"/>
    <property type="evidence" value="ECO:0007669"/>
    <property type="project" value="UniProtKB-SubCell"/>
</dbReference>
<dbReference type="InterPro" id="IPR050809">
    <property type="entry name" value="UgpAE/MalFG_permease"/>
</dbReference>
<comment type="caution">
    <text evidence="13">The sequence shown here is derived from an EMBL/GenBank/DDBJ whole genome shotgun (WGS) entry which is preliminary data.</text>
</comment>
<comment type="subunit">
    <text evidence="3">The complex is composed of two ATP-binding proteins (UgpC), two transmembrane proteins (UgpA and UgpE) and a solute-binding protein (UgpB).</text>
</comment>
<name>A0A1A6C7Z4_9GAMM</name>
<evidence type="ECO:0000313" key="13">
    <source>
        <dbReference type="EMBL" id="OBS10676.1"/>
    </source>
</evidence>
<dbReference type="GO" id="GO:0055085">
    <property type="term" value="P:transmembrane transport"/>
    <property type="evidence" value="ECO:0007669"/>
    <property type="project" value="InterPro"/>
</dbReference>
<dbReference type="PANTHER" id="PTHR43227">
    <property type="entry name" value="BLL4140 PROTEIN"/>
    <property type="match status" value="1"/>
</dbReference>
<evidence type="ECO:0000256" key="11">
    <source>
        <dbReference type="RuleBase" id="RU363032"/>
    </source>
</evidence>
<dbReference type="CDD" id="cd06261">
    <property type="entry name" value="TM_PBP2"/>
    <property type="match status" value="1"/>
</dbReference>
<evidence type="ECO:0000256" key="7">
    <source>
        <dbReference type="ARBA" id="ARBA00022692"/>
    </source>
</evidence>
<feature type="transmembrane region" description="Helical" evidence="11">
    <location>
        <begin position="73"/>
        <end position="98"/>
    </location>
</feature>
<dbReference type="PANTHER" id="PTHR43227:SF9">
    <property type="entry name" value="SN-GLYCEROL-3-PHOSPHATE TRANSPORT SYSTEM PERMEASE PROTEIN UGPA"/>
    <property type="match status" value="1"/>
</dbReference>
<feature type="transmembrane region" description="Helical" evidence="11">
    <location>
        <begin position="207"/>
        <end position="229"/>
    </location>
</feature>
<evidence type="ECO:0000313" key="14">
    <source>
        <dbReference type="Proteomes" id="UP000029273"/>
    </source>
</evidence>
<dbReference type="OrthoDB" id="9785347at2"/>